<dbReference type="SUPFAM" id="SSF53756">
    <property type="entry name" value="UDP-Glycosyltransferase/glycogen phosphorylase"/>
    <property type="match status" value="1"/>
</dbReference>
<evidence type="ECO:0000313" key="3">
    <source>
        <dbReference type="EMBL" id="KKU61716.1"/>
    </source>
</evidence>
<protein>
    <submittedName>
        <fullName evidence="3">Group 1 glycosyl transferase</fullName>
    </submittedName>
</protein>
<accession>A0A0G1RX80</accession>
<gene>
    <name evidence="3" type="ORF">UX85_C0002G0096</name>
</gene>
<dbReference type="PANTHER" id="PTHR46401:SF2">
    <property type="entry name" value="GLYCOSYLTRANSFERASE WBBK-RELATED"/>
    <property type="match status" value="1"/>
</dbReference>
<evidence type="ECO:0000313" key="4">
    <source>
        <dbReference type="Proteomes" id="UP000033860"/>
    </source>
</evidence>
<name>A0A0G1RX80_9BACT</name>
<dbReference type="Pfam" id="PF00534">
    <property type="entry name" value="Glycos_transf_1"/>
    <property type="match status" value="1"/>
</dbReference>
<evidence type="ECO:0000256" key="1">
    <source>
        <dbReference type="ARBA" id="ARBA00022679"/>
    </source>
</evidence>
<dbReference type="PANTHER" id="PTHR46401">
    <property type="entry name" value="GLYCOSYLTRANSFERASE WBBK-RELATED"/>
    <property type="match status" value="1"/>
</dbReference>
<feature type="domain" description="Glycosyl transferase family 1" evidence="2">
    <location>
        <begin position="163"/>
        <end position="289"/>
    </location>
</feature>
<dbReference type="GO" id="GO:0009103">
    <property type="term" value="P:lipopolysaccharide biosynthetic process"/>
    <property type="evidence" value="ECO:0007669"/>
    <property type="project" value="TreeGrafter"/>
</dbReference>
<dbReference type="Proteomes" id="UP000033860">
    <property type="component" value="Unassembled WGS sequence"/>
</dbReference>
<dbReference type="CDD" id="cd03801">
    <property type="entry name" value="GT4_PimA-like"/>
    <property type="match status" value="1"/>
</dbReference>
<dbReference type="InterPro" id="IPR001296">
    <property type="entry name" value="Glyco_trans_1"/>
</dbReference>
<sequence>MKPIKVCFISLKSYPLFVKNSLDYFGGAEVQMSLIARELAKDKRFGVSLITGDYSQPPIIKQGRVTLLKTKLIDFLTVLKTVDADVYVERTINPKVLLVGWWCRLFKKKFAYMVAHDWDCAYFRLKLANLIIAQHQLQSFALKQNLKLKSLVMPSLIKMKTEEKTLRRQYILWVGRADKWKNPLKFLDLARHYSQEKFVMICRQGKNKALFNLVKNQAKSLTNLSFVPAVSAEKISTFFLQAKILVNTSTAEGFPNTFLQAGAARTPVLSFKVNPDSYIIRYQCGLIGDKRLKEILNNPAGLKTMGRNHYDYVKKYHGLKNIDILKQGLLNLIQ</sequence>
<organism evidence="3 4">
    <name type="scientific">Candidatus Beckwithbacteria bacterium GW2011_GWB1_47_15</name>
    <dbReference type="NCBI Taxonomy" id="1618371"/>
    <lineage>
        <taxon>Bacteria</taxon>
        <taxon>Candidatus Beckwithiibacteriota</taxon>
    </lineage>
</organism>
<proteinExistence type="predicted"/>
<dbReference type="EMBL" id="LCNT01000002">
    <property type="protein sequence ID" value="KKU61716.1"/>
    <property type="molecule type" value="Genomic_DNA"/>
</dbReference>
<dbReference type="GO" id="GO:0016757">
    <property type="term" value="F:glycosyltransferase activity"/>
    <property type="evidence" value="ECO:0007669"/>
    <property type="project" value="InterPro"/>
</dbReference>
<keyword evidence="1 3" id="KW-0808">Transferase</keyword>
<evidence type="ECO:0000259" key="2">
    <source>
        <dbReference type="Pfam" id="PF00534"/>
    </source>
</evidence>
<comment type="caution">
    <text evidence="3">The sequence shown here is derived from an EMBL/GenBank/DDBJ whole genome shotgun (WGS) entry which is preliminary data.</text>
</comment>
<reference evidence="3 4" key="1">
    <citation type="journal article" date="2015" name="Nature">
        <title>rRNA introns, odd ribosomes, and small enigmatic genomes across a large radiation of phyla.</title>
        <authorList>
            <person name="Brown C.T."/>
            <person name="Hug L.A."/>
            <person name="Thomas B.C."/>
            <person name="Sharon I."/>
            <person name="Castelle C.J."/>
            <person name="Singh A."/>
            <person name="Wilkins M.J."/>
            <person name="Williams K.H."/>
            <person name="Banfield J.F."/>
        </authorList>
    </citation>
    <scope>NUCLEOTIDE SEQUENCE [LARGE SCALE GENOMIC DNA]</scope>
</reference>
<dbReference type="AlphaFoldDB" id="A0A0G1RX80"/>
<dbReference type="Gene3D" id="3.40.50.2000">
    <property type="entry name" value="Glycogen Phosphorylase B"/>
    <property type="match status" value="1"/>
</dbReference>